<dbReference type="Proteomes" id="UP000002457">
    <property type="component" value="Chromosome"/>
</dbReference>
<sequence length="271" mass="28128" precursor="true">MMMKKIPLVILFSLLLIGTASAYLVNVDAPSTLTKGDVLTANATSNFPAGIRLDVALFSPYSGNQYQKNTVIVQQNGQFNTTFQTTDLLTGNYKVEVLENTDYPIGSSAVVRKIVTIVDRSGEATVTAPLSQAFNGSLIVSGTAKNLKTASIIVTVTSQGSTIYGPQYILTDEKGGFQTLVPIPAAGAYTLVLADNAGTISQTAITATNGTTPVQTTVSVNGTASSAVTTVTSAVNNSSTVAATIPATTQKSPLPWALALLGVGLLALRRH</sequence>
<dbReference type="HOGENOM" id="CLU_1025325_0_0_2"/>
<dbReference type="GeneID" id="7271199"/>
<dbReference type="AlphaFoldDB" id="B8GDU4"/>
<protein>
    <submittedName>
        <fullName evidence="1">Uncharacterized protein</fullName>
    </submittedName>
</protein>
<evidence type="ECO:0000313" key="2">
    <source>
        <dbReference type="Proteomes" id="UP000002457"/>
    </source>
</evidence>
<dbReference type="RefSeq" id="WP_012618764.1">
    <property type="nucleotide sequence ID" value="NC_011832.1"/>
</dbReference>
<dbReference type="eggNOG" id="arCOG06913">
    <property type="taxonomic scope" value="Archaea"/>
</dbReference>
<reference evidence="1 2" key="1">
    <citation type="journal article" date="2015" name="Genome Announc.">
        <title>Complete Genome Sequence of Methanosphaerula palustris E1-9CT, a Hydrogenotrophic Methanogen Isolated from a Minerotrophic Fen Peatland.</title>
        <authorList>
            <person name="Cadillo-Quiroz H."/>
            <person name="Browne P."/>
            <person name="Kyrpides N."/>
            <person name="Woyke T."/>
            <person name="Goodwin L."/>
            <person name="Detter C."/>
            <person name="Yavitt J.B."/>
            <person name="Zinder S.H."/>
        </authorList>
    </citation>
    <scope>NUCLEOTIDE SEQUENCE [LARGE SCALE GENOMIC DNA]</scope>
    <source>
        <strain evidence="2">ATCC BAA-1556 / DSM 19958 / E1-9c</strain>
    </source>
</reference>
<evidence type="ECO:0000313" key="1">
    <source>
        <dbReference type="EMBL" id="ACL17445.1"/>
    </source>
</evidence>
<dbReference type="KEGG" id="mpl:Mpal_2147"/>
<accession>B8GDU4</accession>
<gene>
    <name evidence="1" type="ordered locus">Mpal_2147</name>
</gene>
<organism evidence="1 2">
    <name type="scientific">Methanosphaerula palustris (strain ATCC BAA-1556 / DSM 19958 / E1-9c)</name>
    <dbReference type="NCBI Taxonomy" id="521011"/>
    <lineage>
        <taxon>Archaea</taxon>
        <taxon>Methanobacteriati</taxon>
        <taxon>Methanobacteriota</taxon>
        <taxon>Stenosarchaea group</taxon>
        <taxon>Methanomicrobia</taxon>
        <taxon>Methanomicrobiales</taxon>
        <taxon>Methanoregulaceae</taxon>
        <taxon>Methanosphaerula</taxon>
    </lineage>
</organism>
<keyword evidence="2" id="KW-1185">Reference proteome</keyword>
<name>B8GDU4_METPE</name>
<dbReference type="OrthoDB" id="116923at2157"/>
<dbReference type="EMBL" id="CP001338">
    <property type="protein sequence ID" value="ACL17445.1"/>
    <property type="molecule type" value="Genomic_DNA"/>
</dbReference>
<proteinExistence type="predicted"/>